<keyword evidence="3" id="KW-1185">Reference proteome</keyword>
<dbReference type="AlphaFoldDB" id="K0T0X0"/>
<organism evidence="2 3">
    <name type="scientific">Thalassiosira oceanica</name>
    <name type="common">Marine diatom</name>
    <dbReference type="NCBI Taxonomy" id="159749"/>
    <lineage>
        <taxon>Eukaryota</taxon>
        <taxon>Sar</taxon>
        <taxon>Stramenopiles</taxon>
        <taxon>Ochrophyta</taxon>
        <taxon>Bacillariophyta</taxon>
        <taxon>Coscinodiscophyceae</taxon>
        <taxon>Thalassiosirophycidae</taxon>
        <taxon>Thalassiosirales</taxon>
        <taxon>Thalassiosiraceae</taxon>
        <taxon>Thalassiosira</taxon>
    </lineage>
</organism>
<protein>
    <submittedName>
        <fullName evidence="2">Uncharacterized protein</fullName>
    </submittedName>
</protein>
<accession>K0T0X0</accession>
<reference evidence="2 3" key="1">
    <citation type="journal article" date="2012" name="Genome Biol.">
        <title>Genome and low-iron response of an oceanic diatom adapted to chronic iron limitation.</title>
        <authorList>
            <person name="Lommer M."/>
            <person name="Specht M."/>
            <person name="Roy A.S."/>
            <person name="Kraemer L."/>
            <person name="Andreson R."/>
            <person name="Gutowska M.A."/>
            <person name="Wolf J."/>
            <person name="Bergner S.V."/>
            <person name="Schilhabel M.B."/>
            <person name="Klostermeier U.C."/>
            <person name="Beiko R.G."/>
            <person name="Rosenstiel P."/>
            <person name="Hippler M."/>
            <person name="Laroche J."/>
        </authorList>
    </citation>
    <scope>NUCLEOTIDE SEQUENCE [LARGE SCALE GENOMIC DNA]</scope>
    <source>
        <strain evidence="2 3">CCMP1005</strain>
    </source>
</reference>
<name>K0T0X0_THAOC</name>
<evidence type="ECO:0000313" key="3">
    <source>
        <dbReference type="Proteomes" id="UP000266841"/>
    </source>
</evidence>
<dbReference type="EMBL" id="AGNL01007977">
    <property type="protein sequence ID" value="EJK70844.1"/>
    <property type="molecule type" value="Genomic_DNA"/>
</dbReference>
<comment type="caution">
    <text evidence="2">The sequence shown here is derived from an EMBL/GenBank/DDBJ whole genome shotgun (WGS) entry which is preliminary data.</text>
</comment>
<dbReference type="Proteomes" id="UP000266841">
    <property type="component" value="Unassembled WGS sequence"/>
</dbReference>
<proteinExistence type="predicted"/>
<evidence type="ECO:0000313" key="2">
    <source>
        <dbReference type="EMBL" id="EJK70844.1"/>
    </source>
</evidence>
<gene>
    <name evidence="2" type="ORF">THAOC_07764</name>
</gene>
<evidence type="ECO:0000256" key="1">
    <source>
        <dbReference type="SAM" id="MobiDB-lite"/>
    </source>
</evidence>
<feature type="non-terminal residue" evidence="2">
    <location>
        <position position="137"/>
    </location>
</feature>
<feature type="region of interest" description="Disordered" evidence="1">
    <location>
        <begin position="87"/>
        <end position="114"/>
    </location>
</feature>
<sequence>MPTSRLRYLHTSTSTVDLIRGRKITMHAAPRVSRDRPRNFDWRPIWVTAALLEKRLPKSGAFEVSSATHDDVNEAQQFAQEHVTAQNSENAGVDAAVGPPFPGGDIGNNNHLSNANNIRQLNQYRLEREEATRREGI</sequence>